<name>A0A7S0ZKC5_9RHOD</name>
<accession>A0A7S0ZKC5</accession>
<proteinExistence type="predicted"/>
<dbReference type="AlphaFoldDB" id="A0A7S0ZKC5"/>
<sequence length="122" mass="14321">MNSISDFKFYFSVKMELINGRQLTLLKPVVFSVNSPNFQTVMIMVTIRIPPDSKVLQNRRVIPHRIKIVQATLDSYMNLPPEPIEFKRQPDAKLKYSRYKKYSEKYSCCSKTSNNYPLTDYS</sequence>
<organism evidence="1">
    <name type="scientific">Timspurckia oligopyrenoides</name>
    <dbReference type="NCBI Taxonomy" id="708627"/>
    <lineage>
        <taxon>Eukaryota</taxon>
        <taxon>Rhodophyta</taxon>
        <taxon>Bangiophyceae</taxon>
        <taxon>Porphyridiales</taxon>
        <taxon>Porphyridiaceae</taxon>
        <taxon>Timspurckia</taxon>
    </lineage>
</organism>
<evidence type="ECO:0000313" key="1">
    <source>
        <dbReference type="EMBL" id="CAD8824595.1"/>
    </source>
</evidence>
<gene>
    <name evidence="1" type="ORF">TOLI1172_LOCUS8994</name>
</gene>
<reference evidence="1" key="1">
    <citation type="submission" date="2021-01" db="EMBL/GenBank/DDBJ databases">
        <authorList>
            <person name="Corre E."/>
            <person name="Pelletier E."/>
            <person name="Niang G."/>
            <person name="Scheremetjew M."/>
            <person name="Finn R."/>
            <person name="Kale V."/>
            <person name="Holt S."/>
            <person name="Cochrane G."/>
            <person name="Meng A."/>
            <person name="Brown T."/>
            <person name="Cohen L."/>
        </authorList>
    </citation>
    <scope>NUCLEOTIDE SEQUENCE</scope>
    <source>
        <strain evidence="1">CCMP3278</strain>
    </source>
</reference>
<protein>
    <submittedName>
        <fullName evidence="1">Uncharacterized protein</fullName>
    </submittedName>
</protein>
<dbReference type="EMBL" id="HBFP01012428">
    <property type="protein sequence ID" value="CAD8824595.1"/>
    <property type="molecule type" value="Transcribed_RNA"/>
</dbReference>